<accession>A0A510JCS0</accession>
<evidence type="ECO:0000313" key="10">
    <source>
        <dbReference type="Proteomes" id="UP000321606"/>
    </source>
</evidence>
<comment type="subcellular location">
    <subcellularLocation>
        <location evidence="1 8">Cell membrane</location>
        <topology evidence="1 8">Multi-pass membrane protein</topology>
    </subcellularLocation>
</comment>
<evidence type="ECO:0000256" key="7">
    <source>
        <dbReference type="ARBA" id="ARBA00023136"/>
    </source>
</evidence>
<comment type="caution">
    <text evidence="8">Lacks conserved residue(s) required for the propagation of feature annotation.</text>
</comment>
<dbReference type="OrthoDB" id="9761056at2"/>
<keyword evidence="6 8" id="KW-1133">Transmembrane helix</keyword>
<comment type="function">
    <text evidence="8">Uptake of L-lactate across the membrane. Can also transport D-lactate and glycolate.</text>
</comment>
<dbReference type="GO" id="GO:0005886">
    <property type="term" value="C:plasma membrane"/>
    <property type="evidence" value="ECO:0007669"/>
    <property type="project" value="UniProtKB-SubCell"/>
</dbReference>
<protein>
    <recommendedName>
        <fullName evidence="8">L-lactate permease</fullName>
    </recommendedName>
</protein>
<evidence type="ECO:0000313" key="9">
    <source>
        <dbReference type="EMBL" id="BBM37100.1"/>
    </source>
</evidence>
<evidence type="ECO:0000256" key="6">
    <source>
        <dbReference type="ARBA" id="ARBA00022989"/>
    </source>
</evidence>
<sequence length="524" mass="55446">MSLFLIGLVPIVLFLVLLAVLKKSAMFSAYASLVTAIVLTFLVPAWRMPIQGILASIIEGFAVAWMPIGFVVIAALFAYDLSVKTGKIETVKKMLGNITTDKRAQALVLAWGFGGFIEGIAGYGTAVAIPAAIMVSLGFNPLNAALICLIANSTPTAFGTVGLPVTTMVSKLGLDKAGNFTPLFTSLLLLILTCIIPFIIVKMANKEIENGKNPAFGKGIIFVILASILGYLIQPFIAFNMGAELTTILSSLVAMILMIISIKIFIKNDEEFVKADVTGKDALLAWLPYILMIVLIVGTSPVVAHIHELLEPTTTKFNFALGNQVAWFRDGGDPSVTFKWLLAPAAPLFLATVLAGFVQRAKIKDMGSVLWHTTVHKIPSLTVIMGIVALSVVMKHSGMIQSIADGFVNLTGKGFPLISPFLGTIGTFVTGSDLSSNLLFGDLQHSVAEGLKPGSDMLKSLFIASNTAGATGGKMISPQNIAIAASTVGLVGQEGDMLKFTIKYSVVYAIILGILVFAGSGMIA</sequence>
<feature type="transmembrane region" description="Helical" evidence="8">
    <location>
        <begin position="245"/>
        <end position="266"/>
    </location>
</feature>
<dbReference type="KEGG" id="lgo:JCM16774_2052"/>
<proteinExistence type="inferred from homology"/>
<dbReference type="GO" id="GO:0015129">
    <property type="term" value="F:lactate transmembrane transporter activity"/>
    <property type="evidence" value="ECO:0007669"/>
    <property type="project" value="UniProtKB-UniRule"/>
</dbReference>
<dbReference type="EMBL" id="AP019822">
    <property type="protein sequence ID" value="BBM37100.1"/>
    <property type="molecule type" value="Genomic_DNA"/>
</dbReference>
<evidence type="ECO:0000256" key="8">
    <source>
        <dbReference type="RuleBase" id="RU365092"/>
    </source>
</evidence>
<dbReference type="NCBIfam" id="TIGR00795">
    <property type="entry name" value="lctP"/>
    <property type="match status" value="1"/>
</dbReference>
<comment type="similarity">
    <text evidence="2 8">Belongs to the lactate permease family.</text>
</comment>
<dbReference type="PANTHER" id="PTHR30003">
    <property type="entry name" value="L-LACTATE PERMEASE"/>
    <property type="match status" value="1"/>
</dbReference>
<dbReference type="AlphaFoldDB" id="A0A510JCS0"/>
<feature type="transmembrane region" description="Helical" evidence="8">
    <location>
        <begin position="109"/>
        <end position="135"/>
    </location>
</feature>
<evidence type="ECO:0000256" key="2">
    <source>
        <dbReference type="ARBA" id="ARBA00010100"/>
    </source>
</evidence>
<keyword evidence="7 8" id="KW-0472">Membrane</keyword>
<evidence type="ECO:0000256" key="3">
    <source>
        <dbReference type="ARBA" id="ARBA00022448"/>
    </source>
</evidence>
<dbReference type="PANTHER" id="PTHR30003:SF0">
    <property type="entry name" value="GLYCOLATE PERMEASE GLCA-RELATED"/>
    <property type="match status" value="1"/>
</dbReference>
<dbReference type="Proteomes" id="UP000321606">
    <property type="component" value="Chromosome"/>
</dbReference>
<dbReference type="STRING" id="714315.GCA_000516535_02050"/>
<feature type="transmembrane region" description="Helical" evidence="8">
    <location>
        <begin position="28"/>
        <end position="46"/>
    </location>
</feature>
<keyword evidence="5 8" id="KW-0812">Transmembrane</keyword>
<evidence type="ECO:0000256" key="4">
    <source>
        <dbReference type="ARBA" id="ARBA00022475"/>
    </source>
</evidence>
<dbReference type="Pfam" id="PF02652">
    <property type="entry name" value="Lactate_perm"/>
    <property type="match status" value="1"/>
</dbReference>
<dbReference type="InterPro" id="IPR003804">
    <property type="entry name" value="Lactate_perm"/>
</dbReference>
<feature type="transmembrane region" description="Helical" evidence="8">
    <location>
        <begin position="53"/>
        <end position="79"/>
    </location>
</feature>
<evidence type="ECO:0000256" key="5">
    <source>
        <dbReference type="ARBA" id="ARBA00022692"/>
    </source>
</evidence>
<organism evidence="9 10">
    <name type="scientific">Pseudoleptotrichia goodfellowii</name>
    <dbReference type="NCBI Taxonomy" id="157692"/>
    <lineage>
        <taxon>Bacteria</taxon>
        <taxon>Fusobacteriati</taxon>
        <taxon>Fusobacteriota</taxon>
        <taxon>Fusobacteriia</taxon>
        <taxon>Fusobacteriales</taxon>
        <taxon>Leptotrichiaceae</taxon>
        <taxon>Pseudoleptotrichia</taxon>
    </lineage>
</organism>
<feature type="transmembrane region" description="Helical" evidence="8">
    <location>
        <begin position="215"/>
        <end position="233"/>
    </location>
</feature>
<feature type="transmembrane region" description="Helical" evidence="8">
    <location>
        <begin position="286"/>
        <end position="306"/>
    </location>
</feature>
<dbReference type="GO" id="GO:0015295">
    <property type="term" value="F:solute:proton symporter activity"/>
    <property type="evidence" value="ECO:0007669"/>
    <property type="project" value="TreeGrafter"/>
</dbReference>
<keyword evidence="3 8" id="KW-0813">Transport</keyword>
<feature type="transmembrane region" description="Helical" evidence="8">
    <location>
        <begin position="338"/>
        <end position="358"/>
    </location>
</feature>
<dbReference type="RefSeq" id="WP_026738211.1">
    <property type="nucleotide sequence ID" value="NZ_AP019822.1"/>
</dbReference>
<feature type="transmembrane region" description="Helical" evidence="8">
    <location>
        <begin position="506"/>
        <end position="523"/>
    </location>
</feature>
<keyword evidence="4 8" id="KW-1003">Cell membrane</keyword>
<gene>
    <name evidence="9" type="ORF">JCM16774_2052</name>
</gene>
<name>A0A510JCS0_9FUSO</name>
<feature type="transmembrane region" description="Helical" evidence="8">
    <location>
        <begin position="183"/>
        <end position="203"/>
    </location>
</feature>
<evidence type="ECO:0000256" key="1">
    <source>
        <dbReference type="ARBA" id="ARBA00004651"/>
    </source>
</evidence>
<reference evidence="9 10" key="1">
    <citation type="submission" date="2019-07" db="EMBL/GenBank/DDBJ databases">
        <title>Complete Genome Sequence of Leptotrichia goodfellowii Strain JCM 16774.</title>
        <authorList>
            <person name="Watanabe S."/>
            <person name="Cui L."/>
        </authorList>
    </citation>
    <scope>NUCLEOTIDE SEQUENCE [LARGE SCALE GENOMIC DNA]</scope>
    <source>
        <strain evidence="9 10">JCM16774</strain>
    </source>
</reference>